<organism evidence="1 2">
    <name type="scientific">Coniosporium uncinatum</name>
    <dbReference type="NCBI Taxonomy" id="93489"/>
    <lineage>
        <taxon>Eukaryota</taxon>
        <taxon>Fungi</taxon>
        <taxon>Dikarya</taxon>
        <taxon>Ascomycota</taxon>
        <taxon>Pezizomycotina</taxon>
        <taxon>Dothideomycetes</taxon>
        <taxon>Dothideomycetes incertae sedis</taxon>
        <taxon>Coniosporium</taxon>
    </lineage>
</organism>
<protein>
    <submittedName>
        <fullName evidence="1">Uncharacterized protein</fullName>
    </submittedName>
</protein>
<evidence type="ECO:0000313" key="1">
    <source>
        <dbReference type="EMBL" id="KAK3062795.1"/>
    </source>
</evidence>
<reference evidence="1" key="1">
    <citation type="submission" date="2024-09" db="EMBL/GenBank/DDBJ databases">
        <title>Black Yeasts Isolated from many extreme environments.</title>
        <authorList>
            <person name="Coleine C."/>
            <person name="Stajich J.E."/>
            <person name="Selbmann L."/>
        </authorList>
    </citation>
    <scope>NUCLEOTIDE SEQUENCE</scope>
    <source>
        <strain evidence="1">CCFEE 5737</strain>
    </source>
</reference>
<proteinExistence type="predicted"/>
<dbReference type="Proteomes" id="UP001186974">
    <property type="component" value="Unassembled WGS sequence"/>
</dbReference>
<accession>A0ACC3D785</accession>
<gene>
    <name evidence="1" type="ORF">LTS18_003336</name>
</gene>
<dbReference type="EMBL" id="JAWDJW010007121">
    <property type="protein sequence ID" value="KAK3062795.1"/>
    <property type="molecule type" value="Genomic_DNA"/>
</dbReference>
<sequence length="262" mass="29202">MTDSCLRKAEKAMSATHNHAVSVQNDDFDRDVDLRGINCNIIRTKLRNLVDSKEMKIGELCKTLGVSNKSYNTFTSQNGPDKGMSTAIYPAAAHFFYKREKAGIPAAKKQKVVSSVSSEPASAAFNTASNTASIVLDGEMQDAVPIHDSCDEICRKVNAYMQQPDVTKASFARELQAQYHTSRAPTKIQGWQIDRFRSMKGADAGNTNCVFYAAYVLFEKQRLAAGKPKRKHKLQMERSGREGLMWRGEVIARVCGRRVERV</sequence>
<comment type="caution">
    <text evidence="1">The sequence shown here is derived from an EMBL/GenBank/DDBJ whole genome shotgun (WGS) entry which is preliminary data.</text>
</comment>
<evidence type="ECO:0000313" key="2">
    <source>
        <dbReference type="Proteomes" id="UP001186974"/>
    </source>
</evidence>
<name>A0ACC3D785_9PEZI</name>
<keyword evidence="2" id="KW-1185">Reference proteome</keyword>